<evidence type="ECO:0000313" key="2">
    <source>
        <dbReference type="Proteomes" id="UP001152888"/>
    </source>
</evidence>
<dbReference type="AlphaFoldDB" id="A0A9P0K9J8"/>
<comment type="caution">
    <text evidence="1">The sequence shown here is derived from an EMBL/GenBank/DDBJ whole genome shotgun (WGS) entry which is preliminary data.</text>
</comment>
<evidence type="ECO:0008006" key="3">
    <source>
        <dbReference type="Google" id="ProtNLM"/>
    </source>
</evidence>
<reference evidence="1" key="1">
    <citation type="submission" date="2022-03" db="EMBL/GenBank/DDBJ databases">
        <authorList>
            <person name="Sayadi A."/>
        </authorList>
    </citation>
    <scope>NUCLEOTIDE SEQUENCE</scope>
</reference>
<dbReference type="InterPro" id="IPR036691">
    <property type="entry name" value="Endo/exonu/phosph_ase_sf"/>
</dbReference>
<evidence type="ECO:0000313" key="1">
    <source>
        <dbReference type="EMBL" id="CAH1969843.1"/>
    </source>
</evidence>
<dbReference type="Gene3D" id="3.60.10.10">
    <property type="entry name" value="Endonuclease/exonuclease/phosphatase"/>
    <property type="match status" value="1"/>
</dbReference>
<name>A0A9P0K9J8_ACAOB</name>
<accession>A0A9P0K9J8</accession>
<sequence length="148" mass="16919">MNNQSSALKLGHRNVKYLFTSFDKFIDLVVSDNDDEMCVTENWINDDQTATVVQIPGLKFIHMDRVRRGGGVGIYIRQHIPSKQLFDDFVPPDRSRYKISLCIVYRAPSSSVVLFVDYLDSVLSFIASQYDYICLLGDINVGFMHDLT</sequence>
<dbReference type="SUPFAM" id="SSF56219">
    <property type="entry name" value="DNase I-like"/>
    <property type="match status" value="1"/>
</dbReference>
<proteinExistence type="predicted"/>
<dbReference type="Proteomes" id="UP001152888">
    <property type="component" value="Unassembled WGS sequence"/>
</dbReference>
<dbReference type="EMBL" id="CAKOFQ010006766">
    <property type="protein sequence ID" value="CAH1969843.1"/>
    <property type="molecule type" value="Genomic_DNA"/>
</dbReference>
<keyword evidence="2" id="KW-1185">Reference proteome</keyword>
<gene>
    <name evidence="1" type="ORF">ACAOBT_LOCUS8589</name>
</gene>
<organism evidence="1 2">
    <name type="scientific">Acanthoscelides obtectus</name>
    <name type="common">Bean weevil</name>
    <name type="synonym">Bruchus obtectus</name>
    <dbReference type="NCBI Taxonomy" id="200917"/>
    <lineage>
        <taxon>Eukaryota</taxon>
        <taxon>Metazoa</taxon>
        <taxon>Ecdysozoa</taxon>
        <taxon>Arthropoda</taxon>
        <taxon>Hexapoda</taxon>
        <taxon>Insecta</taxon>
        <taxon>Pterygota</taxon>
        <taxon>Neoptera</taxon>
        <taxon>Endopterygota</taxon>
        <taxon>Coleoptera</taxon>
        <taxon>Polyphaga</taxon>
        <taxon>Cucujiformia</taxon>
        <taxon>Chrysomeloidea</taxon>
        <taxon>Chrysomelidae</taxon>
        <taxon>Bruchinae</taxon>
        <taxon>Bruchini</taxon>
        <taxon>Acanthoscelides</taxon>
    </lineage>
</organism>
<dbReference type="OrthoDB" id="6768273at2759"/>
<protein>
    <recommendedName>
        <fullName evidence="3">Endonuclease/exonuclease/phosphatase domain-containing protein</fullName>
    </recommendedName>
</protein>